<dbReference type="Pfam" id="PF16192">
    <property type="entry name" value="PMT_4TMC"/>
    <property type="match status" value="1"/>
</dbReference>
<evidence type="ECO:0000256" key="4">
    <source>
        <dbReference type="ARBA" id="ARBA00022676"/>
    </source>
</evidence>
<dbReference type="InterPro" id="IPR032421">
    <property type="entry name" value="PMT_4TMC"/>
</dbReference>
<keyword evidence="5 10" id="KW-0808">Transferase</keyword>
<keyword evidence="8 10" id="KW-0472">Membrane</keyword>
<feature type="domain" description="Protein O-mannosyl-transferase C-terminal four TM" evidence="12">
    <location>
        <begin position="259"/>
        <end position="433"/>
    </location>
</feature>
<comment type="function">
    <text evidence="10">Protein O-mannosyltransferase that catalyzes the transfer of a single mannose residue from a polyprenol phospho-mannosyl lipidic donor to the hydroxyl group of selected serine and threonine residues in acceptor proteins.</text>
</comment>
<evidence type="ECO:0000259" key="11">
    <source>
        <dbReference type="Pfam" id="PF02366"/>
    </source>
</evidence>
<keyword evidence="14" id="KW-1185">Reference proteome</keyword>
<proteinExistence type="inferred from homology"/>
<evidence type="ECO:0000256" key="2">
    <source>
        <dbReference type="ARBA" id="ARBA00004922"/>
    </source>
</evidence>
<evidence type="ECO:0000256" key="6">
    <source>
        <dbReference type="ARBA" id="ARBA00022692"/>
    </source>
</evidence>
<feature type="transmembrane region" description="Helical" evidence="10">
    <location>
        <begin position="167"/>
        <end position="198"/>
    </location>
</feature>
<accession>A0ABV0BF04</accession>
<evidence type="ECO:0000256" key="3">
    <source>
        <dbReference type="ARBA" id="ARBA00007222"/>
    </source>
</evidence>
<evidence type="ECO:0000256" key="1">
    <source>
        <dbReference type="ARBA" id="ARBA00004127"/>
    </source>
</evidence>
<feature type="transmembrane region" description="Helical" evidence="10">
    <location>
        <begin position="83"/>
        <end position="104"/>
    </location>
</feature>
<evidence type="ECO:0000256" key="5">
    <source>
        <dbReference type="ARBA" id="ARBA00022679"/>
    </source>
</evidence>
<dbReference type="EC" id="2.4.1.-" evidence="10"/>
<keyword evidence="10" id="KW-1003">Cell membrane</keyword>
<name>A0ABV0BF04_9SPHN</name>
<feature type="domain" description="ArnT-like N-terminal" evidence="11">
    <location>
        <begin position="20"/>
        <end position="250"/>
    </location>
</feature>
<evidence type="ECO:0000259" key="12">
    <source>
        <dbReference type="Pfam" id="PF16192"/>
    </source>
</evidence>
<comment type="similarity">
    <text evidence="3 10">Belongs to the glycosyltransferase 39 family.</text>
</comment>
<feature type="transmembrane region" description="Helical" evidence="10">
    <location>
        <begin position="364"/>
        <end position="386"/>
    </location>
</feature>
<evidence type="ECO:0000256" key="10">
    <source>
        <dbReference type="RuleBase" id="RU367007"/>
    </source>
</evidence>
<feature type="transmembrane region" description="Helical" evidence="10">
    <location>
        <begin position="317"/>
        <end position="334"/>
    </location>
</feature>
<feature type="transmembrane region" description="Helical" evidence="10">
    <location>
        <begin position="231"/>
        <end position="252"/>
    </location>
</feature>
<evidence type="ECO:0000313" key="13">
    <source>
        <dbReference type="EMBL" id="MEN3749376.1"/>
    </source>
</evidence>
<comment type="pathway">
    <text evidence="2 10">Protein modification; protein glycosylation.</text>
</comment>
<dbReference type="Proteomes" id="UP001427805">
    <property type="component" value="Unassembled WGS sequence"/>
</dbReference>
<feature type="transmembrane region" description="Helical" evidence="10">
    <location>
        <begin position="398"/>
        <end position="418"/>
    </location>
</feature>
<dbReference type="PANTHER" id="PTHR10050">
    <property type="entry name" value="DOLICHYL-PHOSPHATE-MANNOSE--PROTEIN MANNOSYLTRANSFERASE"/>
    <property type="match status" value="1"/>
</dbReference>
<keyword evidence="7 10" id="KW-1133">Transmembrane helix</keyword>
<organism evidence="13 14">
    <name type="scientific">Sphingomonas rustica</name>
    <dbReference type="NCBI Taxonomy" id="3103142"/>
    <lineage>
        <taxon>Bacteria</taxon>
        <taxon>Pseudomonadati</taxon>
        <taxon>Pseudomonadota</taxon>
        <taxon>Alphaproteobacteria</taxon>
        <taxon>Sphingomonadales</taxon>
        <taxon>Sphingomonadaceae</taxon>
        <taxon>Sphingomonas</taxon>
    </lineage>
</organism>
<gene>
    <name evidence="13" type="ORF">TPR58_19535</name>
</gene>
<reference evidence="13 14" key="1">
    <citation type="submission" date="2024-05" db="EMBL/GenBank/DDBJ databases">
        <title>Sphingomonas sp. HF-S3 16S ribosomal RNA gene Genome sequencing and assembly.</title>
        <authorList>
            <person name="Lee H."/>
        </authorList>
    </citation>
    <scope>NUCLEOTIDE SEQUENCE [LARGE SCALE GENOMIC DNA]</scope>
    <source>
        <strain evidence="13 14">HF-S3</strain>
    </source>
</reference>
<comment type="subcellular location">
    <subcellularLocation>
        <location evidence="10">Cell membrane</location>
    </subcellularLocation>
    <subcellularLocation>
        <location evidence="1">Endomembrane system</location>
        <topology evidence="1">Multi-pass membrane protein</topology>
    </subcellularLocation>
</comment>
<sequence length="434" mass="48762">MPAALSKALADRPFTVGLLIAVVAQILFMVNLGRPITPYFDEMHYVPAAKTLMSLTIPRNIEHPLLGKQLIALGIWLFGDNTLGWRIIATLAGTASVVAGYAFVLLLLRAMRPAVVAAVLLMLNQILFIQARIAMLDVFLGAFLLWALVVLLWSARAPDSRSAWFRWIGGSVLLGLAVGVKWAAIPYVALAGMAFVVLRIRDTLKARRPLGSTLAGQGQAHWPGIGTLPGLLTMGAVSVTVYLATFWPAFFYEVEPMTFARLIPFQREMYELQTQILPPHTYQSQWWSWPLMIRPIWYFYEFSDGAQRGVLLVGNPVILWGGLVAILACIWSWFRTRQIAPLAVALLWIASLAIYIVIPKSLGFFYYYHLSAMFICLALAVAFHSFEFARRRGLEEWFAAASFVMFLYFYPIISGAALSEGSAFHRWMWFRSWL</sequence>
<dbReference type="RefSeq" id="WP_346248417.1">
    <property type="nucleotide sequence ID" value="NZ_JBDIZK010000013.1"/>
</dbReference>
<evidence type="ECO:0000313" key="14">
    <source>
        <dbReference type="Proteomes" id="UP001427805"/>
    </source>
</evidence>
<comment type="caution">
    <text evidence="13">The sequence shown here is derived from an EMBL/GenBank/DDBJ whole genome shotgun (WGS) entry which is preliminary data.</text>
</comment>
<feature type="transmembrane region" description="Helical" evidence="10">
    <location>
        <begin position="339"/>
        <end position="358"/>
    </location>
</feature>
<dbReference type="InterPro" id="IPR027005">
    <property type="entry name" value="PMT-like"/>
</dbReference>
<protein>
    <recommendedName>
        <fullName evidence="9 10">Polyprenol-phosphate-mannose--protein mannosyltransferase</fullName>
        <ecNumber evidence="10">2.4.1.-</ecNumber>
    </recommendedName>
</protein>
<feature type="transmembrane region" description="Helical" evidence="10">
    <location>
        <begin position="110"/>
        <end position="129"/>
    </location>
</feature>
<dbReference type="InterPro" id="IPR003342">
    <property type="entry name" value="ArnT-like_N"/>
</dbReference>
<keyword evidence="6 10" id="KW-0812">Transmembrane</keyword>
<evidence type="ECO:0000256" key="8">
    <source>
        <dbReference type="ARBA" id="ARBA00023136"/>
    </source>
</evidence>
<dbReference type="EMBL" id="JBDIZK010000013">
    <property type="protein sequence ID" value="MEN3749376.1"/>
    <property type="molecule type" value="Genomic_DNA"/>
</dbReference>
<feature type="transmembrane region" description="Helical" evidence="10">
    <location>
        <begin position="14"/>
        <end position="33"/>
    </location>
</feature>
<dbReference type="Pfam" id="PF02366">
    <property type="entry name" value="PMT"/>
    <property type="match status" value="1"/>
</dbReference>
<keyword evidence="4 10" id="KW-0328">Glycosyltransferase</keyword>
<evidence type="ECO:0000256" key="9">
    <source>
        <dbReference type="ARBA" id="ARBA00093617"/>
    </source>
</evidence>
<feature type="transmembrane region" description="Helical" evidence="10">
    <location>
        <begin position="136"/>
        <end position="155"/>
    </location>
</feature>
<evidence type="ECO:0000256" key="7">
    <source>
        <dbReference type="ARBA" id="ARBA00022989"/>
    </source>
</evidence>